<dbReference type="Proteomes" id="UP000323819">
    <property type="component" value="Unassembled WGS sequence"/>
</dbReference>
<gene>
    <name evidence="1" type="ORF">FXF03_01490</name>
</gene>
<name>A0ABD7SR03_VIBCL</name>
<sequence>MKLTIFRADHANFKEAEEFSGLYESVLETFIPDVNNASVEQLNAVRELVLCVCDAAARDDLIVGTVINGIFWELDELIAYLEQSVERPDLNCADLLERLYQSTPDALFSNAVKELISNLPESIKSQVLTLSESYI</sequence>
<proteinExistence type="predicted"/>
<reference evidence="1 2" key="1">
    <citation type="submission" date="2019-06" db="EMBL/GenBank/DDBJ databases">
        <title>Vibrio cholerae phylogeny based on whole-genome sequencing reveals genetic diversity and population strucutre.</title>
        <authorList>
            <person name="Zhiqiu Y."/>
            <person name="Bin L."/>
            <person name="Lingyan J."/>
        </authorList>
    </citation>
    <scope>NUCLEOTIDE SEQUENCE [LARGE SCALE GENOMIC DNA]</scope>
    <source>
        <strain evidence="1 2">N2814</strain>
    </source>
</reference>
<accession>A0ABD7SR03</accession>
<evidence type="ECO:0000313" key="2">
    <source>
        <dbReference type="Proteomes" id="UP000323819"/>
    </source>
</evidence>
<organism evidence="1 2">
    <name type="scientific">Vibrio cholerae</name>
    <dbReference type="NCBI Taxonomy" id="666"/>
    <lineage>
        <taxon>Bacteria</taxon>
        <taxon>Pseudomonadati</taxon>
        <taxon>Pseudomonadota</taxon>
        <taxon>Gammaproteobacteria</taxon>
        <taxon>Vibrionales</taxon>
        <taxon>Vibrionaceae</taxon>
        <taxon>Vibrio</taxon>
    </lineage>
</organism>
<comment type="caution">
    <text evidence="1">The sequence shown here is derived from an EMBL/GenBank/DDBJ whole genome shotgun (WGS) entry which is preliminary data.</text>
</comment>
<dbReference type="EMBL" id="VSIJ01000005">
    <property type="protein sequence ID" value="TXX67274.1"/>
    <property type="molecule type" value="Genomic_DNA"/>
</dbReference>
<dbReference type="AlphaFoldDB" id="A0ABD7SR03"/>
<evidence type="ECO:0000313" key="1">
    <source>
        <dbReference type="EMBL" id="TXX67274.1"/>
    </source>
</evidence>
<protein>
    <submittedName>
        <fullName evidence="1">Uncharacterized protein</fullName>
    </submittedName>
</protein>
<dbReference type="RefSeq" id="WP_148521419.1">
    <property type="nucleotide sequence ID" value="NZ_VSIJ01000005.1"/>
</dbReference>